<protein>
    <submittedName>
        <fullName evidence="3">Prolyl oligopeptidase family protein</fullName>
    </submittedName>
</protein>
<dbReference type="Pfam" id="PF00326">
    <property type="entry name" value="Peptidase_S9"/>
    <property type="match status" value="1"/>
</dbReference>
<feature type="domain" description="Peptidase S9 prolyl oligopeptidase catalytic" evidence="2">
    <location>
        <begin position="293"/>
        <end position="509"/>
    </location>
</feature>
<gene>
    <name evidence="3" type="ORF">SAMN05216463_10386</name>
</gene>
<proteinExistence type="predicted"/>
<dbReference type="PANTHER" id="PTHR42776">
    <property type="entry name" value="SERINE PEPTIDASE S9 FAMILY MEMBER"/>
    <property type="match status" value="1"/>
</dbReference>
<keyword evidence="1" id="KW-0378">Hydrolase</keyword>
<dbReference type="InterPro" id="IPR001375">
    <property type="entry name" value="Peptidase_S9_cat"/>
</dbReference>
<evidence type="ECO:0000313" key="4">
    <source>
        <dbReference type="Proteomes" id="UP000184130"/>
    </source>
</evidence>
<dbReference type="GO" id="GO:0006508">
    <property type="term" value="P:proteolysis"/>
    <property type="evidence" value="ECO:0007669"/>
    <property type="project" value="InterPro"/>
</dbReference>
<evidence type="ECO:0000256" key="1">
    <source>
        <dbReference type="ARBA" id="ARBA00022801"/>
    </source>
</evidence>
<reference evidence="3 4" key="1">
    <citation type="submission" date="2016-11" db="EMBL/GenBank/DDBJ databases">
        <authorList>
            <person name="Jaros S."/>
            <person name="Januszkiewicz K."/>
            <person name="Wedrychowicz H."/>
        </authorList>
    </citation>
    <scope>NUCLEOTIDE SEQUENCE [LARGE SCALE GENOMIC DNA]</scope>
    <source>
        <strain evidence="3 4">KHT3</strain>
    </source>
</reference>
<sequence length="509" mass="58233">MYKDILNKLYPKSIDKSGEPYINQCNYQKEGQLFFAGRTTGVIPNKSKPLSWETPFRIAYNSSDKVYAYASSRCAGIQDDETSCICVYDPKHDDYTKTIHDLTNYPNHGFDIMPAFSPNRKLLAFLCMKDYGKIGSDGTIMISTFSYEKKKEKVYTLTMTKNLSCSNFLWINDNTILVEYNYKGYSKVCAISFNPNNPSKHNRITHVGNLKLTRFSETGYHYITKSFYFSENKDLSFLNPGGVERCEYITSDNIISYYWFAHPNPETTNGRILLLCQGGPHHAWEPEVEVGTYNLPLLQHLGYTVIMPIVRGMPGINHEFDNKVRGDWGGQCIIDYLYALNAALEKFKIKGKIALMGHSFGGFCSYSMNVQYPEMFCCFVSESGPFNLESLRNYCFEKGSKSDSIRNLTIKSEMFDGLLNPNGEQIADKMIIEQSPHNLLKKNKEKCKPILIIHGKEDKRVPIEQAEEAQKCFGCELLAFDNEGHCITKSENTITRYLKIFKFLDEHMG</sequence>
<organism evidence="3 4">
    <name type="scientific">Xylanibacter ruminicola</name>
    <name type="common">Prevotella ruminicola</name>
    <dbReference type="NCBI Taxonomy" id="839"/>
    <lineage>
        <taxon>Bacteria</taxon>
        <taxon>Pseudomonadati</taxon>
        <taxon>Bacteroidota</taxon>
        <taxon>Bacteroidia</taxon>
        <taxon>Bacteroidales</taxon>
        <taxon>Prevotellaceae</taxon>
        <taxon>Xylanibacter</taxon>
    </lineage>
</organism>
<dbReference type="RefSeq" id="WP_073204891.1">
    <property type="nucleotide sequence ID" value="NZ_FRBD01000003.1"/>
</dbReference>
<dbReference type="SUPFAM" id="SSF53474">
    <property type="entry name" value="alpha/beta-Hydrolases"/>
    <property type="match status" value="1"/>
</dbReference>
<dbReference type="OrthoDB" id="9812921at2"/>
<dbReference type="Gene3D" id="3.40.50.1820">
    <property type="entry name" value="alpha/beta hydrolase"/>
    <property type="match status" value="1"/>
</dbReference>
<name>A0A1M6SB94_XYLRU</name>
<accession>A0A1M6SB94</accession>
<dbReference type="Proteomes" id="UP000184130">
    <property type="component" value="Unassembled WGS sequence"/>
</dbReference>
<dbReference type="PANTHER" id="PTHR42776:SF4">
    <property type="entry name" value="ACYLAMINO-ACID-RELEASING ENZYME"/>
    <property type="match status" value="1"/>
</dbReference>
<dbReference type="AlphaFoldDB" id="A0A1M6SB94"/>
<dbReference type="EMBL" id="FRBD01000003">
    <property type="protein sequence ID" value="SHK41975.1"/>
    <property type="molecule type" value="Genomic_DNA"/>
</dbReference>
<dbReference type="GO" id="GO:0004252">
    <property type="term" value="F:serine-type endopeptidase activity"/>
    <property type="evidence" value="ECO:0007669"/>
    <property type="project" value="TreeGrafter"/>
</dbReference>
<evidence type="ECO:0000259" key="2">
    <source>
        <dbReference type="Pfam" id="PF00326"/>
    </source>
</evidence>
<dbReference type="SUPFAM" id="SSF82171">
    <property type="entry name" value="DPP6 N-terminal domain-like"/>
    <property type="match status" value="1"/>
</dbReference>
<evidence type="ECO:0000313" key="3">
    <source>
        <dbReference type="EMBL" id="SHK41975.1"/>
    </source>
</evidence>
<dbReference type="InterPro" id="IPR029058">
    <property type="entry name" value="AB_hydrolase_fold"/>
</dbReference>